<dbReference type="Proteomes" id="UP000226431">
    <property type="component" value="Unassembled WGS sequence"/>
</dbReference>
<evidence type="ECO:0000313" key="3">
    <source>
        <dbReference type="Proteomes" id="UP000226431"/>
    </source>
</evidence>
<gene>
    <name evidence="2" type="ORF">CDD80_3348</name>
</gene>
<proteinExistence type="predicted"/>
<accession>A0A2C5ZM24</accession>
<keyword evidence="3" id="KW-1185">Reference proteome</keyword>
<dbReference type="EMBL" id="NJES01000003">
    <property type="protein sequence ID" value="PHH81066.1"/>
    <property type="molecule type" value="Genomic_DNA"/>
</dbReference>
<evidence type="ECO:0000313" key="2">
    <source>
        <dbReference type="EMBL" id="PHH81066.1"/>
    </source>
</evidence>
<dbReference type="AlphaFoldDB" id="A0A2C5ZM24"/>
<organism evidence="2 3">
    <name type="scientific">Ophiocordyceps camponoti-rufipedis</name>
    <dbReference type="NCBI Taxonomy" id="2004952"/>
    <lineage>
        <taxon>Eukaryota</taxon>
        <taxon>Fungi</taxon>
        <taxon>Dikarya</taxon>
        <taxon>Ascomycota</taxon>
        <taxon>Pezizomycotina</taxon>
        <taxon>Sordariomycetes</taxon>
        <taxon>Hypocreomycetidae</taxon>
        <taxon>Hypocreales</taxon>
        <taxon>Ophiocordycipitaceae</taxon>
        <taxon>Ophiocordyceps</taxon>
    </lineage>
</organism>
<reference evidence="2 3" key="1">
    <citation type="submission" date="2017-06" db="EMBL/GenBank/DDBJ databases">
        <title>Ant-infecting Ophiocordyceps genomes reveal a high diversity of potential behavioral manipulation genes and a possible major role for enterotoxins.</title>
        <authorList>
            <person name="De Bekker C."/>
            <person name="Evans H.C."/>
            <person name="Brachmann A."/>
            <person name="Hughes D.P."/>
        </authorList>
    </citation>
    <scope>NUCLEOTIDE SEQUENCE [LARGE SCALE GENOMIC DNA]</scope>
    <source>
        <strain evidence="2 3">Map16</strain>
    </source>
</reference>
<feature type="compositionally biased region" description="Basic and acidic residues" evidence="1">
    <location>
        <begin position="110"/>
        <end position="127"/>
    </location>
</feature>
<dbReference type="OrthoDB" id="5426563at2759"/>
<feature type="compositionally biased region" description="Polar residues" evidence="1">
    <location>
        <begin position="58"/>
        <end position="75"/>
    </location>
</feature>
<name>A0A2C5ZM24_9HYPO</name>
<feature type="compositionally biased region" description="Acidic residues" evidence="1">
    <location>
        <begin position="163"/>
        <end position="187"/>
    </location>
</feature>
<sequence length="187" mass="21278">MNWTEGSLARHSRRRGWKAEEARQKSHFARVRAARAPIPSPQETTEATAEIAAPIRQPSLQPAPSSHSVPHTATFQERKARLLQRPDWAGLGKGQQVEAPSPPWLQWSPPRRERLDETRQPWTGREERRRRKRLARLAAVGESGLDVMQPRPSRVFERATVLDGDDEAEMEGMGEMGEMEEGMDLEM</sequence>
<protein>
    <submittedName>
        <fullName evidence="2">Uncharacterized protein</fullName>
    </submittedName>
</protein>
<feature type="region of interest" description="Disordered" evidence="1">
    <location>
        <begin position="1"/>
        <end position="131"/>
    </location>
</feature>
<feature type="region of interest" description="Disordered" evidence="1">
    <location>
        <begin position="160"/>
        <end position="187"/>
    </location>
</feature>
<evidence type="ECO:0000256" key="1">
    <source>
        <dbReference type="SAM" id="MobiDB-lite"/>
    </source>
</evidence>
<comment type="caution">
    <text evidence="2">The sequence shown here is derived from an EMBL/GenBank/DDBJ whole genome shotgun (WGS) entry which is preliminary data.</text>
</comment>
<feature type="compositionally biased region" description="Low complexity" evidence="1">
    <location>
        <begin position="43"/>
        <end position="53"/>
    </location>
</feature>